<sequence>MVPLSLTCTALLLLAGVSPSAAQEAPSDADFEAALRNAPPRSEARQQDGGAQGLARSPAAPASESLAAGGRGSSDRRDKVAPPGTLPAHWRGVKVLDDALWRKAQREAEQGLLDPHAFAQSVFGPLPLPPGATPIHCRNSIKRVWFTLGLDVPSAEYARALAEDERNGGKSVIGKPSFLLGHTQMAEKATIKIRADVGKHFAALGWQKVPDRTSRDIYMPAGGDPDRSLRIGVWPDAYTQQALCNYHGIKLPTGPVIEVWLPAP</sequence>
<protein>
    <submittedName>
        <fullName evidence="3">Uncharacterized protein</fullName>
    </submittedName>
</protein>
<dbReference type="AlphaFoldDB" id="A0A2P7QFU1"/>
<feature type="region of interest" description="Disordered" evidence="1">
    <location>
        <begin position="38"/>
        <end position="88"/>
    </location>
</feature>
<dbReference type="EMBL" id="PXYI01000011">
    <property type="protein sequence ID" value="PSJ36848.1"/>
    <property type="molecule type" value="Genomic_DNA"/>
</dbReference>
<organism evidence="3 4">
    <name type="scientific">Allosphingosinicella deserti</name>
    <dbReference type="NCBI Taxonomy" id="2116704"/>
    <lineage>
        <taxon>Bacteria</taxon>
        <taxon>Pseudomonadati</taxon>
        <taxon>Pseudomonadota</taxon>
        <taxon>Alphaproteobacteria</taxon>
        <taxon>Sphingomonadales</taxon>
        <taxon>Sphingomonadaceae</taxon>
        <taxon>Allosphingosinicella</taxon>
    </lineage>
</organism>
<evidence type="ECO:0000256" key="1">
    <source>
        <dbReference type="SAM" id="MobiDB-lite"/>
    </source>
</evidence>
<name>A0A2P7QFU1_9SPHN</name>
<dbReference type="Proteomes" id="UP000241167">
    <property type="component" value="Unassembled WGS sequence"/>
</dbReference>
<evidence type="ECO:0000313" key="3">
    <source>
        <dbReference type="EMBL" id="PSJ36848.1"/>
    </source>
</evidence>
<evidence type="ECO:0000256" key="2">
    <source>
        <dbReference type="SAM" id="SignalP"/>
    </source>
</evidence>
<feature type="compositionally biased region" description="Low complexity" evidence="1">
    <location>
        <begin position="54"/>
        <end position="68"/>
    </location>
</feature>
<gene>
    <name evidence="3" type="ORF">C7I55_24360</name>
</gene>
<evidence type="ECO:0000313" key="4">
    <source>
        <dbReference type="Proteomes" id="UP000241167"/>
    </source>
</evidence>
<keyword evidence="2" id="KW-0732">Signal</keyword>
<comment type="caution">
    <text evidence="3">The sequence shown here is derived from an EMBL/GenBank/DDBJ whole genome shotgun (WGS) entry which is preliminary data.</text>
</comment>
<feature type="signal peptide" evidence="2">
    <location>
        <begin position="1"/>
        <end position="21"/>
    </location>
</feature>
<feature type="chain" id="PRO_5015167375" evidence="2">
    <location>
        <begin position="22"/>
        <end position="264"/>
    </location>
</feature>
<proteinExistence type="predicted"/>
<keyword evidence="4" id="KW-1185">Reference proteome</keyword>
<accession>A0A2P7QFU1</accession>
<reference evidence="3 4" key="1">
    <citation type="submission" date="2018-03" db="EMBL/GenBank/DDBJ databases">
        <title>The draft genome of Sphingosinicella sp. GL-C-18.</title>
        <authorList>
            <person name="Liu L."/>
            <person name="Li L."/>
            <person name="Liang L."/>
            <person name="Zhang X."/>
            <person name="Wang T."/>
        </authorList>
    </citation>
    <scope>NUCLEOTIDE SEQUENCE [LARGE SCALE GENOMIC DNA]</scope>
    <source>
        <strain evidence="3 4">GL-C-18</strain>
    </source>
</reference>